<gene>
    <name evidence="2" type="ORF">E9232_000664</name>
</gene>
<dbReference type="Proteomes" id="UP001262410">
    <property type="component" value="Unassembled WGS sequence"/>
</dbReference>
<dbReference type="PANTHER" id="PTHR46268:SF15">
    <property type="entry name" value="UNIVERSAL STRESS PROTEIN HP_0031"/>
    <property type="match status" value="1"/>
</dbReference>
<dbReference type="RefSeq" id="WP_309792134.1">
    <property type="nucleotide sequence ID" value="NZ_JAVDPW010000001.1"/>
</dbReference>
<comment type="caution">
    <text evidence="2">The sequence shown here is derived from an EMBL/GenBank/DDBJ whole genome shotgun (WGS) entry which is preliminary data.</text>
</comment>
<keyword evidence="3" id="KW-1185">Reference proteome</keyword>
<dbReference type="CDD" id="cd00293">
    <property type="entry name" value="USP-like"/>
    <property type="match status" value="1"/>
</dbReference>
<evidence type="ECO:0000313" key="2">
    <source>
        <dbReference type="EMBL" id="MDR6288165.1"/>
    </source>
</evidence>
<dbReference type="EMBL" id="JAVDPW010000001">
    <property type="protein sequence ID" value="MDR6288165.1"/>
    <property type="molecule type" value="Genomic_DNA"/>
</dbReference>
<dbReference type="PANTHER" id="PTHR46268">
    <property type="entry name" value="STRESS RESPONSE PROTEIN NHAX"/>
    <property type="match status" value="1"/>
</dbReference>
<name>A0ABU1JKT9_9PROT</name>
<evidence type="ECO:0000313" key="3">
    <source>
        <dbReference type="Proteomes" id="UP001262410"/>
    </source>
</evidence>
<protein>
    <submittedName>
        <fullName evidence="2">Nucleotide-binding universal stress UspA family protein</fullName>
    </submittedName>
</protein>
<comment type="similarity">
    <text evidence="1">Belongs to the universal stress protein A family.</text>
</comment>
<reference evidence="2 3" key="1">
    <citation type="submission" date="2023-07" db="EMBL/GenBank/DDBJ databases">
        <title>Sorghum-associated microbial communities from plants grown in Nebraska, USA.</title>
        <authorList>
            <person name="Schachtman D."/>
        </authorList>
    </citation>
    <scope>NUCLEOTIDE SEQUENCE [LARGE SCALE GENOMIC DNA]</scope>
    <source>
        <strain evidence="2 3">584</strain>
    </source>
</reference>
<accession>A0ABU1JKT9</accession>
<sequence length="282" mass="30907">MPIRKILVPVTGKLNDDSLLDAALAMAREQSAAIELLYLRPSVVGNFPGWEFDYGAWSEEYQASIEASVQEAATAAHRYFDGWRHRNHLGGESDAPAVAWREQTGIDADLIGAAGRVCDLIVTRGPENTATAWAREVFEGALLASGRPVLMVPDTPFLSRTDTVLIAWNDSVQSARAVAGALPLLSDRKWIKVVTFLDEIGQEVKLDPIKAYFQRHGIMVETEAKPLDGRLVGQAILDEVDRMQAGLLVMGAYTHSKVREMVFGGTTRDILEQSRIGVVLAH</sequence>
<proteinExistence type="inferred from homology"/>
<evidence type="ECO:0000256" key="1">
    <source>
        <dbReference type="ARBA" id="ARBA00008791"/>
    </source>
</evidence>
<dbReference type="Gene3D" id="3.40.50.12370">
    <property type="match status" value="1"/>
</dbReference>
<dbReference type="SUPFAM" id="SSF52402">
    <property type="entry name" value="Adenine nucleotide alpha hydrolases-like"/>
    <property type="match status" value="2"/>
</dbReference>
<organism evidence="2 3">
    <name type="scientific">Inquilinus ginsengisoli</name>
    <dbReference type="NCBI Taxonomy" id="363840"/>
    <lineage>
        <taxon>Bacteria</taxon>
        <taxon>Pseudomonadati</taxon>
        <taxon>Pseudomonadota</taxon>
        <taxon>Alphaproteobacteria</taxon>
        <taxon>Rhodospirillales</taxon>
        <taxon>Rhodospirillaceae</taxon>
        <taxon>Inquilinus</taxon>
    </lineage>
</organism>